<feature type="region of interest" description="Disordered" evidence="1">
    <location>
        <begin position="277"/>
        <end position="299"/>
    </location>
</feature>
<gene>
    <name evidence="2" type="ORF">FOA43_000605</name>
</gene>
<feature type="region of interest" description="Disordered" evidence="1">
    <location>
        <begin position="1"/>
        <end position="38"/>
    </location>
</feature>
<dbReference type="OrthoDB" id="10610152at2759"/>
<evidence type="ECO:0000313" key="2">
    <source>
        <dbReference type="EMBL" id="QPG73295.1"/>
    </source>
</evidence>
<feature type="compositionally biased region" description="Polar residues" evidence="1">
    <location>
        <begin position="16"/>
        <end position="38"/>
    </location>
</feature>
<feature type="compositionally biased region" description="Basic residues" evidence="1">
    <location>
        <begin position="288"/>
        <end position="299"/>
    </location>
</feature>
<evidence type="ECO:0000313" key="3">
    <source>
        <dbReference type="Proteomes" id="UP000662931"/>
    </source>
</evidence>
<proteinExistence type="predicted"/>
<accession>A0A875RZ17</accession>
<dbReference type="AlphaFoldDB" id="A0A875RZ17"/>
<name>A0A875RZ17_EENNA</name>
<dbReference type="Proteomes" id="UP000662931">
    <property type="component" value="Chromosome 1"/>
</dbReference>
<evidence type="ECO:0000256" key="1">
    <source>
        <dbReference type="SAM" id="MobiDB-lite"/>
    </source>
</evidence>
<feature type="region of interest" description="Disordered" evidence="1">
    <location>
        <begin position="206"/>
        <end position="260"/>
    </location>
</feature>
<reference evidence="2" key="1">
    <citation type="submission" date="2020-10" db="EMBL/GenBank/DDBJ databases">
        <authorList>
            <person name="Roach M.J.R."/>
        </authorList>
    </citation>
    <scope>NUCLEOTIDE SEQUENCE</scope>
    <source>
        <strain evidence="2">CBS 1945</strain>
    </source>
</reference>
<keyword evidence="3" id="KW-1185">Reference proteome</keyword>
<dbReference type="EMBL" id="CP064812">
    <property type="protein sequence ID" value="QPG73295.1"/>
    <property type="molecule type" value="Genomic_DNA"/>
</dbReference>
<feature type="compositionally biased region" description="Basic and acidic residues" evidence="1">
    <location>
        <begin position="225"/>
        <end position="237"/>
    </location>
</feature>
<organism evidence="2 3">
    <name type="scientific">Eeniella nana</name>
    <name type="common">Yeast</name>
    <name type="synonym">Brettanomyces nanus</name>
    <dbReference type="NCBI Taxonomy" id="13502"/>
    <lineage>
        <taxon>Eukaryota</taxon>
        <taxon>Fungi</taxon>
        <taxon>Dikarya</taxon>
        <taxon>Ascomycota</taxon>
        <taxon>Saccharomycotina</taxon>
        <taxon>Pichiomycetes</taxon>
        <taxon>Pichiales</taxon>
        <taxon>Pichiaceae</taxon>
        <taxon>Brettanomyces</taxon>
    </lineage>
</organism>
<dbReference type="KEGG" id="bnn:FOA43_000605"/>
<sequence length="299" mass="33674">MHSDCGHILKPRAAQGSHTMNGMGSRQDAQTMDNQTENSGISDELLASIVKLSTLQETADINHDMTDTNTKGSTGVTLLQSPIKKTDSRVVDSLESKLSRLIARLSEKKEKSDQGDVIKMLKMCLIKIKQLNMTLNFVKEDNASKIDRLELERDLLFKEIGFIKHKSYRLNTSKADSTQGDATPGVQGYVTPITTPHRRRIQIIRTARLNPGLRRSRKAHHGRSKSLEETSSDYRDRAGHKKNSLSLDDHNKSHLHSHSHSQGTQFFHYYSNTNSVEAGDFNSVDNRRNKKRRDGKLNG</sequence>
<feature type="compositionally biased region" description="Basic residues" evidence="1">
    <location>
        <begin position="214"/>
        <end position="224"/>
    </location>
</feature>
<dbReference type="RefSeq" id="XP_038776860.1">
    <property type="nucleotide sequence ID" value="XM_038920932.1"/>
</dbReference>
<protein>
    <submittedName>
        <fullName evidence="2">Uncharacterized protein</fullName>
    </submittedName>
</protein>
<dbReference type="GeneID" id="62194006"/>